<dbReference type="Proteomes" id="UP001085076">
    <property type="component" value="Miscellaneous, Linkage group lg09"/>
</dbReference>
<dbReference type="InterPro" id="IPR015655">
    <property type="entry name" value="PP2C"/>
</dbReference>
<comment type="cofactor">
    <cofactor evidence="2">
        <name>Mg(2+)</name>
        <dbReference type="ChEBI" id="CHEBI:18420"/>
    </cofactor>
</comment>
<dbReference type="CDD" id="cd00143">
    <property type="entry name" value="PP2Cc"/>
    <property type="match status" value="1"/>
</dbReference>
<dbReference type="EC" id="3.1.3.16" evidence="4"/>
<keyword evidence="16" id="KW-1185">Reference proteome</keyword>
<evidence type="ECO:0000313" key="15">
    <source>
        <dbReference type="EMBL" id="KAJ0963044.1"/>
    </source>
</evidence>
<comment type="catalytic activity">
    <reaction evidence="11">
        <text>O-phospho-L-threonyl-[protein] + H2O = L-threonyl-[protein] + phosphate</text>
        <dbReference type="Rhea" id="RHEA:47004"/>
        <dbReference type="Rhea" id="RHEA-COMP:11060"/>
        <dbReference type="Rhea" id="RHEA-COMP:11605"/>
        <dbReference type="ChEBI" id="CHEBI:15377"/>
        <dbReference type="ChEBI" id="CHEBI:30013"/>
        <dbReference type="ChEBI" id="CHEBI:43474"/>
        <dbReference type="ChEBI" id="CHEBI:61977"/>
        <dbReference type="EC" id="3.1.3.16"/>
    </reaction>
</comment>
<dbReference type="AlphaFoldDB" id="A0A9D5BYK3"/>
<evidence type="ECO:0000256" key="8">
    <source>
        <dbReference type="ARBA" id="ARBA00022912"/>
    </source>
</evidence>
<protein>
    <recommendedName>
        <fullName evidence="4">protein-serine/threonine phosphatase</fullName>
        <ecNumber evidence="4">3.1.3.16</ecNumber>
    </recommendedName>
</protein>
<evidence type="ECO:0000256" key="9">
    <source>
        <dbReference type="ARBA" id="ARBA00023211"/>
    </source>
</evidence>
<reference evidence="15" key="2">
    <citation type="journal article" date="2022" name="Hortic Res">
        <title>The genome of Dioscorea zingiberensis sheds light on the biosynthesis, origin and evolution of the medicinally important diosgenin saponins.</title>
        <authorList>
            <person name="Li Y."/>
            <person name="Tan C."/>
            <person name="Li Z."/>
            <person name="Guo J."/>
            <person name="Li S."/>
            <person name="Chen X."/>
            <person name="Wang C."/>
            <person name="Dai X."/>
            <person name="Yang H."/>
            <person name="Song W."/>
            <person name="Hou L."/>
            <person name="Xu J."/>
            <person name="Tong Z."/>
            <person name="Xu A."/>
            <person name="Yuan X."/>
            <person name="Wang W."/>
            <person name="Yang Q."/>
            <person name="Chen L."/>
            <person name="Sun Z."/>
            <person name="Wang K."/>
            <person name="Pan B."/>
            <person name="Chen J."/>
            <person name="Bao Y."/>
            <person name="Liu F."/>
            <person name="Qi X."/>
            <person name="Gang D.R."/>
            <person name="Wen J."/>
            <person name="Li J."/>
        </authorList>
    </citation>
    <scope>NUCLEOTIDE SEQUENCE</scope>
    <source>
        <strain evidence="15">Dzin_1.0</strain>
    </source>
</reference>
<comment type="caution">
    <text evidence="15">The sequence shown here is derived from an EMBL/GenBank/DDBJ whole genome shotgun (WGS) entry which is preliminary data.</text>
</comment>
<evidence type="ECO:0000256" key="6">
    <source>
        <dbReference type="ARBA" id="ARBA00022801"/>
    </source>
</evidence>
<evidence type="ECO:0000256" key="3">
    <source>
        <dbReference type="ARBA" id="ARBA00006702"/>
    </source>
</evidence>
<dbReference type="SMART" id="SM00332">
    <property type="entry name" value="PP2Cc"/>
    <property type="match status" value="1"/>
</dbReference>
<dbReference type="PANTHER" id="PTHR47992">
    <property type="entry name" value="PROTEIN PHOSPHATASE"/>
    <property type="match status" value="1"/>
</dbReference>
<comment type="similarity">
    <text evidence="3 12">Belongs to the PP2C family.</text>
</comment>
<feature type="compositionally biased region" description="Low complexity" evidence="13">
    <location>
        <begin position="87"/>
        <end position="99"/>
    </location>
</feature>
<feature type="compositionally biased region" description="Basic and acidic residues" evidence="13">
    <location>
        <begin position="102"/>
        <end position="117"/>
    </location>
</feature>
<feature type="region of interest" description="Disordered" evidence="13">
    <location>
        <begin position="1"/>
        <end position="120"/>
    </location>
</feature>
<feature type="compositionally biased region" description="Polar residues" evidence="13">
    <location>
        <begin position="65"/>
        <end position="76"/>
    </location>
</feature>
<dbReference type="PROSITE" id="PS01032">
    <property type="entry name" value="PPM_1"/>
    <property type="match status" value="1"/>
</dbReference>
<reference evidence="15" key="1">
    <citation type="submission" date="2021-03" db="EMBL/GenBank/DDBJ databases">
        <authorList>
            <person name="Li Z."/>
            <person name="Yang C."/>
        </authorList>
    </citation>
    <scope>NUCLEOTIDE SEQUENCE</scope>
    <source>
        <strain evidence="15">Dzin_1.0</strain>
        <tissue evidence="15">Leaf</tissue>
    </source>
</reference>
<dbReference type="InterPro" id="IPR036457">
    <property type="entry name" value="PPM-type-like_dom_sf"/>
</dbReference>
<gene>
    <name evidence="15" type="ORF">J5N97_028166</name>
</gene>
<comment type="catalytic activity">
    <reaction evidence="10">
        <text>O-phospho-L-seryl-[protein] + H2O = L-seryl-[protein] + phosphate</text>
        <dbReference type="Rhea" id="RHEA:20629"/>
        <dbReference type="Rhea" id="RHEA-COMP:9863"/>
        <dbReference type="Rhea" id="RHEA-COMP:11604"/>
        <dbReference type="ChEBI" id="CHEBI:15377"/>
        <dbReference type="ChEBI" id="CHEBI:29999"/>
        <dbReference type="ChEBI" id="CHEBI:43474"/>
        <dbReference type="ChEBI" id="CHEBI:83421"/>
        <dbReference type="EC" id="3.1.3.16"/>
    </reaction>
</comment>
<dbReference type="SMART" id="SM00331">
    <property type="entry name" value="PP2C_SIG"/>
    <property type="match status" value="1"/>
</dbReference>
<evidence type="ECO:0000256" key="12">
    <source>
        <dbReference type="RuleBase" id="RU003465"/>
    </source>
</evidence>
<dbReference type="Gene3D" id="3.60.40.10">
    <property type="entry name" value="PPM-type phosphatase domain"/>
    <property type="match status" value="1"/>
</dbReference>
<proteinExistence type="inferred from homology"/>
<dbReference type="InterPro" id="IPR001932">
    <property type="entry name" value="PPM-type_phosphatase-like_dom"/>
</dbReference>
<dbReference type="SUPFAM" id="SSF81606">
    <property type="entry name" value="PP2C-like"/>
    <property type="match status" value="1"/>
</dbReference>
<evidence type="ECO:0000256" key="10">
    <source>
        <dbReference type="ARBA" id="ARBA00047761"/>
    </source>
</evidence>
<evidence type="ECO:0000313" key="16">
    <source>
        <dbReference type="Proteomes" id="UP001085076"/>
    </source>
</evidence>
<evidence type="ECO:0000256" key="5">
    <source>
        <dbReference type="ARBA" id="ARBA00022723"/>
    </source>
</evidence>
<organism evidence="15 16">
    <name type="scientific">Dioscorea zingiberensis</name>
    <dbReference type="NCBI Taxonomy" id="325984"/>
    <lineage>
        <taxon>Eukaryota</taxon>
        <taxon>Viridiplantae</taxon>
        <taxon>Streptophyta</taxon>
        <taxon>Embryophyta</taxon>
        <taxon>Tracheophyta</taxon>
        <taxon>Spermatophyta</taxon>
        <taxon>Magnoliopsida</taxon>
        <taxon>Liliopsida</taxon>
        <taxon>Dioscoreales</taxon>
        <taxon>Dioscoreaceae</taxon>
        <taxon>Dioscorea</taxon>
    </lineage>
</organism>
<keyword evidence="6 12" id="KW-0378">Hydrolase</keyword>
<evidence type="ECO:0000256" key="11">
    <source>
        <dbReference type="ARBA" id="ARBA00048336"/>
    </source>
</evidence>
<comment type="cofactor">
    <cofactor evidence="1">
        <name>Mn(2+)</name>
        <dbReference type="ChEBI" id="CHEBI:29035"/>
    </cofactor>
</comment>
<evidence type="ECO:0000256" key="4">
    <source>
        <dbReference type="ARBA" id="ARBA00013081"/>
    </source>
</evidence>
<dbReference type="PROSITE" id="PS51746">
    <property type="entry name" value="PPM_2"/>
    <property type="match status" value="1"/>
</dbReference>
<dbReference type="GO" id="GO:0046872">
    <property type="term" value="F:metal ion binding"/>
    <property type="evidence" value="ECO:0007669"/>
    <property type="project" value="UniProtKB-KW"/>
</dbReference>
<sequence>MESSTSSPKVQLVVPEGPAAESTNVQGVPREIPAPAQPKVDEQVPEEPGYEIKENEGALVKIPSPVTSTDTQYTDTDASDEEENAEQEGGSSGESSGVGLRRPAEGERDGADKRVRIEPSPVRAEVAHGMVSEIGKRRYMEDAVAVVPGFIEDLDFYAVYDGHGGDGVAKLCKERMHVLLSELVTAEEWDGDWSRTLITCFKMIDKEVLAFKELKFVGSTAVVVIVTAEEIIVANCGDSRAVLSSNGVAVPLSQDQKPERPDERARIEAAGGKVIYRDGDRILGLLDISRTIGDYYLKPFVIPEPEITIRTRTNRDEFLIVATDGLWNSLSSKEACNLVRQCFTGVAPPNSAFLGSSRTAEEAAALLVEQTYLHGAEDNTSVVVVKLKNLDSDVES</sequence>
<dbReference type="OrthoDB" id="10264738at2759"/>
<evidence type="ECO:0000256" key="2">
    <source>
        <dbReference type="ARBA" id="ARBA00001946"/>
    </source>
</evidence>
<evidence type="ECO:0000256" key="1">
    <source>
        <dbReference type="ARBA" id="ARBA00001936"/>
    </source>
</evidence>
<keyword evidence="5" id="KW-0479">Metal-binding</keyword>
<name>A0A9D5BYK3_9LILI</name>
<dbReference type="EMBL" id="JAGGNH010000009">
    <property type="protein sequence ID" value="KAJ0963044.1"/>
    <property type="molecule type" value="Genomic_DNA"/>
</dbReference>
<dbReference type="InterPro" id="IPR000222">
    <property type="entry name" value="PP2C_BS"/>
</dbReference>
<keyword evidence="9" id="KW-0464">Manganese</keyword>
<evidence type="ECO:0000259" key="14">
    <source>
        <dbReference type="PROSITE" id="PS51746"/>
    </source>
</evidence>
<feature type="domain" description="PPM-type phosphatase" evidence="14">
    <location>
        <begin position="127"/>
        <end position="387"/>
    </location>
</feature>
<evidence type="ECO:0000256" key="13">
    <source>
        <dbReference type="SAM" id="MobiDB-lite"/>
    </source>
</evidence>
<accession>A0A9D5BYK3</accession>
<keyword evidence="7" id="KW-0460">Magnesium</keyword>
<dbReference type="Pfam" id="PF00481">
    <property type="entry name" value="PP2C"/>
    <property type="match status" value="1"/>
</dbReference>
<feature type="compositionally biased region" description="Acidic residues" evidence="13">
    <location>
        <begin position="77"/>
        <end position="86"/>
    </location>
</feature>
<keyword evidence="8 12" id="KW-0904">Protein phosphatase</keyword>
<evidence type="ECO:0000256" key="7">
    <source>
        <dbReference type="ARBA" id="ARBA00022842"/>
    </source>
</evidence>
<dbReference type="GO" id="GO:0004722">
    <property type="term" value="F:protein serine/threonine phosphatase activity"/>
    <property type="evidence" value="ECO:0007669"/>
    <property type="project" value="UniProtKB-EC"/>
</dbReference>